<dbReference type="SUPFAM" id="SSF117281">
    <property type="entry name" value="Kelch motif"/>
    <property type="match status" value="1"/>
</dbReference>
<evidence type="ECO:0000313" key="3">
    <source>
        <dbReference type="EMBL" id="CAD7601648.1"/>
    </source>
</evidence>
<evidence type="ECO:0000256" key="2">
    <source>
        <dbReference type="ARBA" id="ARBA00022737"/>
    </source>
</evidence>
<dbReference type="AlphaFoldDB" id="A0A7R9K3D6"/>
<accession>A0A7R9K3D6</accession>
<sequence>MPVQYLAVRPVPYPPPGLTKFGSHALHNVQQEHPEELRPRRPGKPDLLVVEDNRHTLNGTSLHATRPTRCATSFAVNDVACSILPLRRPSANLVQETRPASSSARIVSRYPTVRSSRITWASGVGGSCRVKPVLLGLQRCRLVARRDDAQILQALSEYQQTPDTAMRDSTVQSLSHVNIKSATVMAAKPLNFENCWTDATECLTLDFGPFETIHRWKRMLDCDEFVGARRSKHTVVSLNEDIYVFGGDNGKSMLNDVLRFDVKEKSWGRAIVTGSPPAPRYHHSAVLELETSPERNRNDSFGKCRTFSASSSHPRKYHKRFISSISNPQLWHVFLLPVE</sequence>
<dbReference type="Gene3D" id="2.120.10.80">
    <property type="entry name" value="Kelch-type beta propeller"/>
    <property type="match status" value="1"/>
</dbReference>
<gene>
    <name evidence="3" type="ORF">TGEB3V08_LOCUS8030</name>
</gene>
<dbReference type="InterPro" id="IPR015915">
    <property type="entry name" value="Kelch-typ_b-propeller"/>
</dbReference>
<keyword evidence="2" id="KW-0677">Repeat</keyword>
<dbReference type="Pfam" id="PF24681">
    <property type="entry name" value="Kelch_KLHDC2_KLHL20_DRC7"/>
    <property type="match status" value="1"/>
</dbReference>
<protein>
    <submittedName>
        <fullName evidence="3">Uncharacterized protein</fullName>
    </submittedName>
</protein>
<dbReference type="InterPro" id="IPR051568">
    <property type="entry name" value="LZTR1/Attractin"/>
</dbReference>
<organism evidence="3">
    <name type="scientific">Timema genevievae</name>
    <name type="common">Walking stick</name>
    <dbReference type="NCBI Taxonomy" id="629358"/>
    <lineage>
        <taxon>Eukaryota</taxon>
        <taxon>Metazoa</taxon>
        <taxon>Ecdysozoa</taxon>
        <taxon>Arthropoda</taxon>
        <taxon>Hexapoda</taxon>
        <taxon>Insecta</taxon>
        <taxon>Pterygota</taxon>
        <taxon>Neoptera</taxon>
        <taxon>Polyneoptera</taxon>
        <taxon>Phasmatodea</taxon>
        <taxon>Timematodea</taxon>
        <taxon>Timematoidea</taxon>
        <taxon>Timematidae</taxon>
        <taxon>Timema</taxon>
    </lineage>
</organism>
<dbReference type="PANTHER" id="PTHR46376:SF1">
    <property type="entry name" value="LEUCINE-ZIPPER-LIKE TRANSCRIPTIONAL REGULATOR 1"/>
    <property type="match status" value="1"/>
</dbReference>
<dbReference type="GO" id="GO:0005794">
    <property type="term" value="C:Golgi apparatus"/>
    <property type="evidence" value="ECO:0007669"/>
    <property type="project" value="TreeGrafter"/>
</dbReference>
<name>A0A7R9K3D6_TIMGE</name>
<dbReference type="PANTHER" id="PTHR46376">
    <property type="entry name" value="LEUCINE-ZIPPER-LIKE TRANSCRIPTIONAL REGULATOR 1"/>
    <property type="match status" value="1"/>
</dbReference>
<proteinExistence type="predicted"/>
<evidence type="ECO:0000256" key="1">
    <source>
        <dbReference type="ARBA" id="ARBA00022441"/>
    </source>
</evidence>
<dbReference type="EMBL" id="OE842870">
    <property type="protein sequence ID" value="CAD7601648.1"/>
    <property type="molecule type" value="Genomic_DNA"/>
</dbReference>
<keyword evidence="1" id="KW-0880">Kelch repeat</keyword>
<reference evidence="3" key="1">
    <citation type="submission" date="2020-11" db="EMBL/GenBank/DDBJ databases">
        <authorList>
            <person name="Tran Van P."/>
        </authorList>
    </citation>
    <scope>NUCLEOTIDE SEQUENCE</scope>
</reference>